<dbReference type="EMBL" id="PQFF01000280">
    <property type="protein sequence ID" value="RHZ66579.1"/>
    <property type="molecule type" value="Genomic_DNA"/>
</dbReference>
<reference evidence="1 2" key="1">
    <citation type="submission" date="2018-08" db="EMBL/GenBank/DDBJ databases">
        <title>Genome and evolution of the arbuscular mycorrhizal fungus Diversispora epigaea (formerly Glomus versiforme) and its bacterial endosymbionts.</title>
        <authorList>
            <person name="Sun X."/>
            <person name="Fei Z."/>
            <person name="Harrison M."/>
        </authorList>
    </citation>
    <scope>NUCLEOTIDE SEQUENCE [LARGE SCALE GENOMIC DNA]</scope>
    <source>
        <strain evidence="1 2">IT104</strain>
    </source>
</reference>
<accession>A0A397HTQ5</accession>
<evidence type="ECO:0000313" key="2">
    <source>
        <dbReference type="Proteomes" id="UP000266861"/>
    </source>
</evidence>
<dbReference type="Proteomes" id="UP000266861">
    <property type="component" value="Unassembled WGS sequence"/>
</dbReference>
<dbReference type="AlphaFoldDB" id="A0A397HTQ5"/>
<sequence length="277" mass="31806">MKKFKVKVKGIVKLFQPSSFSGSVAKRRQIGSNITIKEYNKFLERKESLGYKYQRENNDDVFIIDMSDQEHDKVVAILQRYFNIPNNNVVFNPPIDVSGDGFHFSPSGTGELIAPDVSVYPNKNHVKQPHIPYPGPPPGNKNDKPHARIICEVGNSQNWTAKCQLWMKQGQYHRSMTAKLWQQGADPQELHKSSEDDEYVPLVPPSLAITAVNFSIDFLLASCLENHLLQSEPRCPIYSTTKISKRPSRHPKQNCMEILPQMTDQQWQRYTINRRRA</sequence>
<protein>
    <submittedName>
        <fullName evidence="1">Uncharacterized protein</fullName>
    </submittedName>
</protein>
<name>A0A397HTQ5_9GLOM</name>
<organism evidence="1 2">
    <name type="scientific">Diversispora epigaea</name>
    <dbReference type="NCBI Taxonomy" id="1348612"/>
    <lineage>
        <taxon>Eukaryota</taxon>
        <taxon>Fungi</taxon>
        <taxon>Fungi incertae sedis</taxon>
        <taxon>Mucoromycota</taxon>
        <taxon>Glomeromycotina</taxon>
        <taxon>Glomeromycetes</taxon>
        <taxon>Diversisporales</taxon>
        <taxon>Diversisporaceae</taxon>
        <taxon>Diversispora</taxon>
    </lineage>
</organism>
<evidence type="ECO:0000313" key="1">
    <source>
        <dbReference type="EMBL" id="RHZ66579.1"/>
    </source>
</evidence>
<keyword evidence="2" id="KW-1185">Reference proteome</keyword>
<proteinExistence type="predicted"/>
<gene>
    <name evidence="1" type="ORF">Glove_306g43</name>
</gene>
<comment type="caution">
    <text evidence="1">The sequence shown here is derived from an EMBL/GenBank/DDBJ whole genome shotgun (WGS) entry which is preliminary data.</text>
</comment>